<evidence type="ECO:0000256" key="1">
    <source>
        <dbReference type="SAM" id="MobiDB-lite"/>
    </source>
</evidence>
<proteinExistence type="predicted"/>
<evidence type="ECO:0000313" key="3">
    <source>
        <dbReference type="Proteomes" id="UP000419144"/>
    </source>
</evidence>
<sequence length="111" mass="12492">MPSRRGALDARKQRARGRDDDAPQKISALHELGGGTHPVLHQEVLEYHRQSTLDLPRLSLEQLQREAEECRILITDLDDIKEPLPCLLIFSLSFIACLERPSKAEPVSVSV</sequence>
<accession>A0A640KTR4</accession>
<dbReference type="AlphaFoldDB" id="A0A640KTR4"/>
<protein>
    <submittedName>
        <fullName evidence="2">Uncharacterized protein</fullName>
    </submittedName>
</protein>
<keyword evidence="3" id="KW-1185">Reference proteome</keyword>
<dbReference type="Proteomes" id="UP000419144">
    <property type="component" value="Unassembled WGS sequence"/>
</dbReference>
<dbReference type="VEuPathDB" id="TriTrypDB:LtaPh_3547400"/>
<dbReference type="EMBL" id="BLBS01000056">
    <property type="protein sequence ID" value="GET92996.1"/>
    <property type="molecule type" value="Genomic_DNA"/>
</dbReference>
<feature type="region of interest" description="Disordered" evidence="1">
    <location>
        <begin position="1"/>
        <end position="24"/>
    </location>
</feature>
<organism evidence="2 3">
    <name type="scientific">Leishmania tarentolae</name>
    <name type="common">Sauroleishmania tarentolae</name>
    <dbReference type="NCBI Taxonomy" id="5689"/>
    <lineage>
        <taxon>Eukaryota</taxon>
        <taxon>Discoba</taxon>
        <taxon>Euglenozoa</taxon>
        <taxon>Kinetoplastea</taxon>
        <taxon>Metakinetoplastina</taxon>
        <taxon>Trypanosomatida</taxon>
        <taxon>Trypanosomatidae</taxon>
        <taxon>Leishmaniinae</taxon>
        <taxon>Leishmania</taxon>
        <taxon>lizard Leishmania</taxon>
    </lineage>
</organism>
<gene>
    <name evidence="2" type="ORF">LtaPh_3547400</name>
</gene>
<dbReference type="OrthoDB" id="272844at2759"/>
<comment type="caution">
    <text evidence="2">The sequence shown here is derived from an EMBL/GenBank/DDBJ whole genome shotgun (WGS) entry which is preliminary data.</text>
</comment>
<name>A0A640KTR4_LEITA</name>
<evidence type="ECO:0000313" key="2">
    <source>
        <dbReference type="EMBL" id="GET92996.1"/>
    </source>
</evidence>
<feature type="compositionally biased region" description="Basic and acidic residues" evidence="1">
    <location>
        <begin position="1"/>
        <end position="23"/>
    </location>
</feature>
<reference evidence="2" key="1">
    <citation type="submission" date="2019-11" db="EMBL/GenBank/DDBJ databases">
        <title>Leishmania tarentolae CDS.</title>
        <authorList>
            <person name="Goto Y."/>
            <person name="Yamagishi J."/>
        </authorList>
    </citation>
    <scope>NUCLEOTIDE SEQUENCE [LARGE SCALE GENOMIC DNA]</scope>
    <source>
        <strain evidence="2">Parrot Tar II</strain>
    </source>
</reference>